<feature type="domain" description="Amidase" evidence="2">
    <location>
        <begin position="54"/>
        <end position="514"/>
    </location>
</feature>
<dbReference type="Proteomes" id="UP000572817">
    <property type="component" value="Unassembled WGS sequence"/>
</dbReference>
<dbReference type="GO" id="GO:0016740">
    <property type="term" value="F:transferase activity"/>
    <property type="evidence" value="ECO:0007669"/>
    <property type="project" value="UniProtKB-KW"/>
</dbReference>
<feature type="chain" id="PRO_5034425968" evidence="1">
    <location>
        <begin position="22"/>
        <end position="547"/>
    </location>
</feature>
<dbReference type="InterPro" id="IPR023631">
    <property type="entry name" value="Amidase_dom"/>
</dbReference>
<sequence length="547" mass="57390">MTPFRVLLLALFSVLFSQSHSQETIKGVPIPSLIDATIEDLQTGMEAGLFTSVDLVNAYIARINEVNGTVHAVTELNPDAVQIAHQLDAERGNGTSRGPLHGIPILIKNNIATKDKMNNTAGSYALLGAKVPRDAAVARKLREAGAVILGKTGLSQWANFRSNNSTNGWSAYGGQVTAAYYPDQDPSGSSSGSGVSSDLGLALASLGTETDGSILSPSNKNNLVGIKPTVGLTSRNLVIPISEHQDTVGPMARTVKDAATILSAIAGFDPYDNYTSASPFANSSTPDYLGACNLSALAGVRIGVPANVLSTYSSLLAPSELSAFYAALPVLSAAGATIVPDANFTAFDQYVASNNETLVLNADFLANLRSYLAALTSNPANVSDLAAVRAFTRAFPLEDYPDRDTGVWDDALDDQGWDNSDPRFWEAYTSDLFLGGEGGVLGALERGALDAIVLPTSVSPGVPAIVGAPVVTVPLGFYAANASVVESRRGLVDEAPGIPFGLSFLGRRWSEEMLVGLAYAFEQRSLARGRGVRYVEPATEIADVMGL</sequence>
<comment type="caution">
    <text evidence="3">The sequence shown here is derived from an EMBL/GenBank/DDBJ whole genome shotgun (WGS) entry which is preliminary data.</text>
</comment>
<feature type="signal peptide" evidence="1">
    <location>
        <begin position="1"/>
        <end position="21"/>
    </location>
</feature>
<protein>
    <submittedName>
        <fullName evidence="3">Glutamyl-tRNA amidotransferase subunit a protein</fullName>
    </submittedName>
</protein>
<accession>A0A8H4J1K7</accession>
<dbReference type="InterPro" id="IPR036928">
    <property type="entry name" value="AS_sf"/>
</dbReference>
<evidence type="ECO:0000256" key="1">
    <source>
        <dbReference type="SAM" id="SignalP"/>
    </source>
</evidence>
<dbReference type="OrthoDB" id="566138at2759"/>
<organism evidence="3 4">
    <name type="scientific">Botryosphaeria dothidea</name>
    <dbReference type="NCBI Taxonomy" id="55169"/>
    <lineage>
        <taxon>Eukaryota</taxon>
        <taxon>Fungi</taxon>
        <taxon>Dikarya</taxon>
        <taxon>Ascomycota</taxon>
        <taxon>Pezizomycotina</taxon>
        <taxon>Dothideomycetes</taxon>
        <taxon>Dothideomycetes incertae sedis</taxon>
        <taxon>Botryosphaeriales</taxon>
        <taxon>Botryosphaeriaceae</taxon>
        <taxon>Botryosphaeria</taxon>
    </lineage>
</organism>
<gene>
    <name evidence="3" type="ORF">GTA08_BOTSDO12840</name>
</gene>
<evidence type="ECO:0000259" key="2">
    <source>
        <dbReference type="Pfam" id="PF01425"/>
    </source>
</evidence>
<proteinExistence type="predicted"/>
<keyword evidence="1" id="KW-0732">Signal</keyword>
<dbReference type="PANTHER" id="PTHR42678:SF34">
    <property type="entry name" value="OS04G0183300 PROTEIN"/>
    <property type="match status" value="1"/>
</dbReference>
<evidence type="ECO:0000313" key="4">
    <source>
        <dbReference type="Proteomes" id="UP000572817"/>
    </source>
</evidence>
<name>A0A8H4J1K7_9PEZI</name>
<dbReference type="Pfam" id="PF01425">
    <property type="entry name" value="Amidase"/>
    <property type="match status" value="1"/>
</dbReference>
<keyword evidence="4" id="KW-1185">Reference proteome</keyword>
<evidence type="ECO:0000313" key="3">
    <source>
        <dbReference type="EMBL" id="KAF4311526.1"/>
    </source>
</evidence>
<dbReference type="SUPFAM" id="SSF75304">
    <property type="entry name" value="Amidase signature (AS) enzymes"/>
    <property type="match status" value="1"/>
</dbReference>
<dbReference type="AlphaFoldDB" id="A0A8H4J1K7"/>
<dbReference type="Gene3D" id="3.90.1300.10">
    <property type="entry name" value="Amidase signature (AS) domain"/>
    <property type="match status" value="1"/>
</dbReference>
<dbReference type="EMBL" id="WWBZ02000009">
    <property type="protein sequence ID" value="KAF4311526.1"/>
    <property type="molecule type" value="Genomic_DNA"/>
</dbReference>
<dbReference type="PANTHER" id="PTHR42678">
    <property type="entry name" value="AMIDASE"/>
    <property type="match status" value="1"/>
</dbReference>
<reference evidence="3" key="1">
    <citation type="submission" date="2020-04" db="EMBL/GenBank/DDBJ databases">
        <title>Genome Assembly and Annotation of Botryosphaeria dothidea sdau 11-99, a Latent Pathogen of Apple Fruit Ring Rot in China.</title>
        <authorList>
            <person name="Yu C."/>
            <person name="Diao Y."/>
            <person name="Lu Q."/>
            <person name="Zhao J."/>
            <person name="Cui S."/>
            <person name="Peng C."/>
            <person name="He B."/>
            <person name="Liu H."/>
        </authorList>
    </citation>
    <scope>NUCLEOTIDE SEQUENCE [LARGE SCALE GENOMIC DNA]</scope>
    <source>
        <strain evidence="3">Sdau11-99</strain>
    </source>
</reference>